<dbReference type="Gene3D" id="1.20.58.220">
    <property type="entry name" value="Phosphate transport system protein phou homolog 2, domain 2"/>
    <property type="match status" value="1"/>
</dbReference>
<evidence type="ECO:0000313" key="10">
    <source>
        <dbReference type="EMBL" id="SDW01155.1"/>
    </source>
</evidence>
<evidence type="ECO:0000256" key="3">
    <source>
        <dbReference type="ARBA" id="ARBA00011738"/>
    </source>
</evidence>
<feature type="domain" description="PhoU" evidence="9">
    <location>
        <begin position="134"/>
        <end position="216"/>
    </location>
</feature>
<accession>A0A1H2Q1Z1</accession>
<evidence type="ECO:0000256" key="8">
    <source>
        <dbReference type="PIRNR" id="PIRNR003107"/>
    </source>
</evidence>
<dbReference type="PANTHER" id="PTHR42930">
    <property type="entry name" value="PHOSPHATE-SPECIFIC TRANSPORT SYSTEM ACCESSORY PROTEIN PHOU"/>
    <property type="match status" value="1"/>
</dbReference>
<keyword evidence="5 8" id="KW-0963">Cytoplasm</keyword>
<dbReference type="GO" id="GO:0005737">
    <property type="term" value="C:cytoplasm"/>
    <property type="evidence" value="ECO:0007669"/>
    <property type="project" value="UniProtKB-SubCell"/>
</dbReference>
<evidence type="ECO:0000256" key="2">
    <source>
        <dbReference type="ARBA" id="ARBA00008107"/>
    </source>
</evidence>
<dbReference type="InterPro" id="IPR028366">
    <property type="entry name" value="PhoU"/>
</dbReference>
<name>A0A1H2Q1Z1_9PROT</name>
<comment type="function">
    <text evidence="7 8">Plays a role in the regulation of phosphate uptake.</text>
</comment>
<proteinExistence type="inferred from homology"/>
<reference evidence="10 11" key="1">
    <citation type="submission" date="2016-10" db="EMBL/GenBank/DDBJ databases">
        <authorList>
            <person name="de Groot N.N."/>
        </authorList>
    </citation>
    <scope>NUCLEOTIDE SEQUENCE [LARGE SCALE GENOMIC DNA]</scope>
    <source>
        <strain evidence="10 11">Nm110</strain>
    </source>
</reference>
<dbReference type="GO" id="GO:0045936">
    <property type="term" value="P:negative regulation of phosphate metabolic process"/>
    <property type="evidence" value="ECO:0007669"/>
    <property type="project" value="InterPro"/>
</dbReference>
<comment type="similarity">
    <text evidence="2 8">Belongs to the PhoU family.</text>
</comment>
<evidence type="ECO:0000256" key="4">
    <source>
        <dbReference type="ARBA" id="ARBA00022448"/>
    </source>
</evidence>
<organism evidence="10 11">
    <name type="scientific">Nitrosomonas communis</name>
    <dbReference type="NCBI Taxonomy" id="44574"/>
    <lineage>
        <taxon>Bacteria</taxon>
        <taxon>Pseudomonadati</taxon>
        <taxon>Pseudomonadota</taxon>
        <taxon>Betaproteobacteria</taxon>
        <taxon>Nitrosomonadales</taxon>
        <taxon>Nitrosomonadaceae</taxon>
        <taxon>Nitrosomonas</taxon>
    </lineage>
</organism>
<dbReference type="PIRSF" id="PIRSF003107">
    <property type="entry name" value="PhoU"/>
    <property type="match status" value="1"/>
</dbReference>
<dbReference type="PANTHER" id="PTHR42930:SF3">
    <property type="entry name" value="PHOSPHATE-SPECIFIC TRANSPORT SYSTEM ACCESSORY PROTEIN PHOU"/>
    <property type="match status" value="1"/>
</dbReference>
<dbReference type="AlphaFoldDB" id="A0A1H2Q1Z1"/>
<dbReference type="InterPro" id="IPR038078">
    <property type="entry name" value="PhoU-like_sf"/>
</dbReference>
<keyword evidence="4 8" id="KW-0813">Transport</keyword>
<sequence length="233" mass="26614">MATRLEGHTFRRFDGELYHLNTEILEMADLVYDQVQMALESFQQQKLDIIRVITERESQVDAMEKSIDSTITEILAKRCPVARDLRAIMAFSKLVTDLERLGDEAAKIAHIATTLYNNEHSNPSNYLLRDITGIGKFACTLLKEAIEILDALDLERAEKLLNSHDDLDEEFQAGLRRLATYVLEDARNVGHIINIVLVMKSLIRIGEHARNLAEYVVYMVSGEDIRHTEIEQT</sequence>
<comment type="subcellular location">
    <subcellularLocation>
        <location evidence="1 8">Cytoplasm</location>
    </subcellularLocation>
</comment>
<evidence type="ECO:0000313" key="11">
    <source>
        <dbReference type="Proteomes" id="UP000183454"/>
    </source>
</evidence>
<dbReference type="NCBIfam" id="TIGR02135">
    <property type="entry name" value="phoU_full"/>
    <property type="match status" value="1"/>
</dbReference>
<dbReference type="InterPro" id="IPR026022">
    <property type="entry name" value="PhoU_dom"/>
</dbReference>
<dbReference type="RefSeq" id="WP_074664759.1">
    <property type="nucleotide sequence ID" value="NZ_FNNH01000001.1"/>
</dbReference>
<evidence type="ECO:0000259" key="9">
    <source>
        <dbReference type="Pfam" id="PF01895"/>
    </source>
</evidence>
<feature type="domain" description="PhoU" evidence="9">
    <location>
        <begin position="24"/>
        <end position="111"/>
    </location>
</feature>
<dbReference type="FunFam" id="1.20.58.220:FF:000004">
    <property type="entry name" value="Phosphate-specific transport system accessory protein PhoU"/>
    <property type="match status" value="1"/>
</dbReference>
<evidence type="ECO:0000256" key="1">
    <source>
        <dbReference type="ARBA" id="ARBA00004496"/>
    </source>
</evidence>
<comment type="subunit">
    <text evidence="3 8">Homodimer.</text>
</comment>
<dbReference type="GO" id="GO:0006817">
    <property type="term" value="P:phosphate ion transport"/>
    <property type="evidence" value="ECO:0007669"/>
    <property type="project" value="UniProtKB-KW"/>
</dbReference>
<evidence type="ECO:0000256" key="6">
    <source>
        <dbReference type="ARBA" id="ARBA00022592"/>
    </source>
</evidence>
<evidence type="ECO:0000256" key="7">
    <source>
        <dbReference type="ARBA" id="ARBA00056181"/>
    </source>
</evidence>
<dbReference type="Pfam" id="PF01895">
    <property type="entry name" value="PhoU"/>
    <property type="match status" value="2"/>
</dbReference>
<dbReference type="Proteomes" id="UP000183454">
    <property type="component" value="Unassembled WGS sequence"/>
</dbReference>
<dbReference type="GO" id="GO:0030643">
    <property type="term" value="P:intracellular phosphate ion homeostasis"/>
    <property type="evidence" value="ECO:0007669"/>
    <property type="project" value="InterPro"/>
</dbReference>
<dbReference type="SUPFAM" id="SSF109755">
    <property type="entry name" value="PhoU-like"/>
    <property type="match status" value="1"/>
</dbReference>
<keyword evidence="6 8" id="KW-0592">Phosphate transport</keyword>
<protein>
    <recommendedName>
        <fullName evidence="8">Phosphate-specific transport system accessory protein PhoU</fullName>
    </recommendedName>
</protein>
<evidence type="ECO:0000256" key="5">
    <source>
        <dbReference type="ARBA" id="ARBA00022490"/>
    </source>
</evidence>
<gene>
    <name evidence="10" type="ORF">SAMN05421882_1001195</name>
</gene>
<dbReference type="EMBL" id="FNNH01000001">
    <property type="protein sequence ID" value="SDW01155.1"/>
    <property type="molecule type" value="Genomic_DNA"/>
</dbReference>